<dbReference type="Proteomes" id="UP000814140">
    <property type="component" value="Unassembled WGS sequence"/>
</dbReference>
<dbReference type="EMBL" id="MU277202">
    <property type="protein sequence ID" value="KAI0063723.1"/>
    <property type="molecule type" value="Genomic_DNA"/>
</dbReference>
<sequence>FIPRFSHRAHALLMLTRKDFPFIFGPEQIAAQEDLKAAVLASPALRAIDYTSEAPVIVAVDTSPIAVGYFLAQCDTDRPRIRYYARFGSI</sequence>
<keyword evidence="2" id="KW-1185">Reference proteome</keyword>
<feature type="non-terminal residue" evidence="1">
    <location>
        <position position="1"/>
    </location>
</feature>
<evidence type="ECO:0000313" key="1">
    <source>
        <dbReference type="EMBL" id="KAI0063723.1"/>
    </source>
</evidence>
<name>A0ACB8T5A0_9AGAM</name>
<comment type="caution">
    <text evidence="1">The sequence shown here is derived from an EMBL/GenBank/DDBJ whole genome shotgun (WGS) entry which is preliminary data.</text>
</comment>
<reference evidence="1" key="1">
    <citation type="submission" date="2021-03" db="EMBL/GenBank/DDBJ databases">
        <authorList>
            <consortium name="DOE Joint Genome Institute"/>
            <person name="Ahrendt S."/>
            <person name="Looney B.P."/>
            <person name="Miyauchi S."/>
            <person name="Morin E."/>
            <person name="Drula E."/>
            <person name="Courty P.E."/>
            <person name="Chicoki N."/>
            <person name="Fauchery L."/>
            <person name="Kohler A."/>
            <person name="Kuo A."/>
            <person name="Labutti K."/>
            <person name="Pangilinan J."/>
            <person name="Lipzen A."/>
            <person name="Riley R."/>
            <person name="Andreopoulos W."/>
            <person name="He G."/>
            <person name="Johnson J."/>
            <person name="Barry K.W."/>
            <person name="Grigoriev I.V."/>
            <person name="Nagy L."/>
            <person name="Hibbett D."/>
            <person name="Henrissat B."/>
            <person name="Matheny P.B."/>
            <person name="Labbe J."/>
            <person name="Martin F."/>
        </authorList>
    </citation>
    <scope>NUCLEOTIDE SEQUENCE</scope>
    <source>
        <strain evidence="1">HHB10654</strain>
    </source>
</reference>
<protein>
    <submittedName>
        <fullName evidence="1">Uncharacterized protein</fullName>
    </submittedName>
</protein>
<proteinExistence type="predicted"/>
<gene>
    <name evidence="1" type="ORF">BV25DRAFT_1766858</name>
</gene>
<feature type="non-terminal residue" evidence="1">
    <location>
        <position position="90"/>
    </location>
</feature>
<organism evidence="1 2">
    <name type="scientific">Artomyces pyxidatus</name>
    <dbReference type="NCBI Taxonomy" id="48021"/>
    <lineage>
        <taxon>Eukaryota</taxon>
        <taxon>Fungi</taxon>
        <taxon>Dikarya</taxon>
        <taxon>Basidiomycota</taxon>
        <taxon>Agaricomycotina</taxon>
        <taxon>Agaricomycetes</taxon>
        <taxon>Russulales</taxon>
        <taxon>Auriscalpiaceae</taxon>
        <taxon>Artomyces</taxon>
    </lineage>
</organism>
<accession>A0ACB8T5A0</accession>
<reference evidence="1" key="2">
    <citation type="journal article" date="2022" name="New Phytol.">
        <title>Evolutionary transition to the ectomycorrhizal habit in the genomes of a hyperdiverse lineage of mushroom-forming fungi.</title>
        <authorList>
            <person name="Looney B."/>
            <person name="Miyauchi S."/>
            <person name="Morin E."/>
            <person name="Drula E."/>
            <person name="Courty P.E."/>
            <person name="Kohler A."/>
            <person name="Kuo A."/>
            <person name="LaButti K."/>
            <person name="Pangilinan J."/>
            <person name="Lipzen A."/>
            <person name="Riley R."/>
            <person name="Andreopoulos W."/>
            <person name="He G."/>
            <person name="Johnson J."/>
            <person name="Nolan M."/>
            <person name="Tritt A."/>
            <person name="Barry K.W."/>
            <person name="Grigoriev I.V."/>
            <person name="Nagy L.G."/>
            <person name="Hibbett D."/>
            <person name="Henrissat B."/>
            <person name="Matheny P.B."/>
            <person name="Labbe J."/>
            <person name="Martin F.M."/>
        </authorList>
    </citation>
    <scope>NUCLEOTIDE SEQUENCE</scope>
    <source>
        <strain evidence="1">HHB10654</strain>
    </source>
</reference>
<evidence type="ECO:0000313" key="2">
    <source>
        <dbReference type="Proteomes" id="UP000814140"/>
    </source>
</evidence>